<dbReference type="GO" id="GO:0004650">
    <property type="term" value="F:polygalacturonase activity"/>
    <property type="evidence" value="ECO:0007669"/>
    <property type="project" value="InterPro"/>
</dbReference>
<dbReference type="InterPro" id="IPR000743">
    <property type="entry name" value="Glyco_hydro_28"/>
</dbReference>
<keyword evidence="5 9" id="KW-0378">Hydrolase</keyword>
<keyword evidence="3" id="KW-0134">Cell wall</keyword>
<dbReference type="Gene3D" id="2.160.20.10">
    <property type="entry name" value="Single-stranded right-handed beta-helix, Pectin lyase-like"/>
    <property type="match status" value="1"/>
</dbReference>
<dbReference type="GO" id="GO:0005975">
    <property type="term" value="P:carbohydrate metabolic process"/>
    <property type="evidence" value="ECO:0007669"/>
    <property type="project" value="InterPro"/>
</dbReference>
<comment type="similarity">
    <text evidence="2 9">Belongs to the glycosyl hydrolase 28 family.</text>
</comment>
<evidence type="ECO:0000256" key="3">
    <source>
        <dbReference type="ARBA" id="ARBA00022512"/>
    </source>
</evidence>
<dbReference type="Pfam" id="PF00295">
    <property type="entry name" value="Glyco_hydro_28"/>
    <property type="match status" value="1"/>
</dbReference>
<evidence type="ECO:0000256" key="2">
    <source>
        <dbReference type="ARBA" id="ARBA00008834"/>
    </source>
</evidence>
<keyword evidence="6 9" id="KW-0326">Glycosidase</keyword>
<dbReference type="InterPro" id="IPR006626">
    <property type="entry name" value="PbH1"/>
</dbReference>
<dbReference type="PROSITE" id="PS00502">
    <property type="entry name" value="POLYGALACTURONASE"/>
    <property type="match status" value="1"/>
</dbReference>
<reference evidence="11 12" key="1">
    <citation type="journal article" date="2019" name="G3 (Bethesda)">
        <title>Sequencing of a Wild Apple (Malus baccata) Genome Unravels the Differences Between Cultivated and Wild Apple Species Regarding Disease Resistance and Cold Tolerance.</title>
        <authorList>
            <person name="Chen X."/>
        </authorList>
    </citation>
    <scope>NUCLEOTIDE SEQUENCE [LARGE SCALE GENOMIC DNA]</scope>
    <source>
        <strain evidence="12">cv. Shandingzi</strain>
        <tissue evidence="11">Leaves</tissue>
    </source>
</reference>
<dbReference type="InterPro" id="IPR012334">
    <property type="entry name" value="Pectin_lyas_fold"/>
</dbReference>
<dbReference type="AlphaFoldDB" id="A0A540MKG1"/>
<dbReference type="SMART" id="SM00710">
    <property type="entry name" value="PbH1"/>
    <property type="match status" value="4"/>
</dbReference>
<feature type="active site" evidence="8">
    <location>
        <position position="263"/>
    </location>
</feature>
<keyword evidence="4" id="KW-0964">Secreted</keyword>
<dbReference type="SUPFAM" id="SSF51126">
    <property type="entry name" value="Pectin lyase-like"/>
    <property type="match status" value="1"/>
</dbReference>
<dbReference type="STRING" id="106549.A0A540MKG1"/>
<organism evidence="11 12">
    <name type="scientific">Malus baccata</name>
    <name type="common">Siberian crab apple</name>
    <name type="synonym">Pyrus baccata</name>
    <dbReference type="NCBI Taxonomy" id="106549"/>
    <lineage>
        <taxon>Eukaryota</taxon>
        <taxon>Viridiplantae</taxon>
        <taxon>Streptophyta</taxon>
        <taxon>Embryophyta</taxon>
        <taxon>Tracheophyta</taxon>
        <taxon>Spermatophyta</taxon>
        <taxon>Magnoliopsida</taxon>
        <taxon>eudicotyledons</taxon>
        <taxon>Gunneridae</taxon>
        <taxon>Pentapetalae</taxon>
        <taxon>rosids</taxon>
        <taxon>fabids</taxon>
        <taxon>Rosales</taxon>
        <taxon>Rosaceae</taxon>
        <taxon>Amygdaloideae</taxon>
        <taxon>Maleae</taxon>
        <taxon>Malus</taxon>
    </lineage>
</organism>
<keyword evidence="12" id="KW-1185">Reference proteome</keyword>
<dbReference type="InterPro" id="IPR011050">
    <property type="entry name" value="Pectin_lyase_fold/virulence"/>
</dbReference>
<feature type="signal peptide" evidence="10">
    <location>
        <begin position="1"/>
        <end position="27"/>
    </location>
</feature>
<protein>
    <recommendedName>
        <fullName evidence="13">Pectate lyase superfamily protein domain-containing protein</fullName>
    </recommendedName>
</protein>
<comment type="subcellular location">
    <subcellularLocation>
        <location evidence="1">Secreted</location>
        <location evidence="1">Cell wall</location>
    </subcellularLocation>
</comment>
<dbReference type="EMBL" id="VIEB01000238">
    <property type="protein sequence ID" value="TQD99278.1"/>
    <property type="molecule type" value="Genomic_DNA"/>
</dbReference>
<name>A0A540MKG1_MALBA</name>
<dbReference type="GO" id="GO:0071555">
    <property type="term" value="P:cell wall organization"/>
    <property type="evidence" value="ECO:0007669"/>
    <property type="project" value="UniProtKB-KW"/>
</dbReference>
<evidence type="ECO:0000256" key="7">
    <source>
        <dbReference type="ARBA" id="ARBA00023316"/>
    </source>
</evidence>
<dbReference type="Proteomes" id="UP000315295">
    <property type="component" value="Unassembled WGS sequence"/>
</dbReference>
<proteinExistence type="inferred from homology"/>
<sequence length="462" mass="49855">MSIINTLIHILIFFFLPLPLFIGIAHSQKILDITKYGAVGDGRTDDSPAFVNAWKDLCQGINEAINGIPTLNVPEGKTFLLQRLKFEGPCNTKNVHLQVLGNLLAPARGAWKECDSEDWLSFSNVENLMLDGSGKIDGQGAAWWSTSQYDGRSRKLLGDNDCKPQKALQFQNCQNLKLSGLTFLNSPQAHIGINSCDNADVSHLNIHAPEDSPNTDGIDISFSSHVTIRDSSIGTGDDCDDCISIGNRCSFLSITNIACGPGHGISVGSLGEDGASSKVDNIYVKDCSFTGTTNGARIKTWQGGSGYARNITFEGIKLDRAQYPIIIDQYYCNGEHNCKSQSSAVVVADVTYIDFEGTSATEEAIKFDCDQVSGGCHNIVMDRINIMPAVRDMKIFATCNNAKGTYVGTTVPNVPCLQSSATKPTRPTTIYTGSGGSGSANLHINYYLFCPLMTVLVATAIF</sequence>
<keyword evidence="10" id="KW-0732">Signal</keyword>
<evidence type="ECO:0000256" key="5">
    <source>
        <dbReference type="ARBA" id="ARBA00022801"/>
    </source>
</evidence>
<evidence type="ECO:0000256" key="4">
    <source>
        <dbReference type="ARBA" id="ARBA00022525"/>
    </source>
</evidence>
<evidence type="ECO:0000256" key="1">
    <source>
        <dbReference type="ARBA" id="ARBA00004191"/>
    </source>
</evidence>
<gene>
    <name evidence="11" type="ORF">C1H46_015067</name>
</gene>
<evidence type="ECO:0000313" key="11">
    <source>
        <dbReference type="EMBL" id="TQD99278.1"/>
    </source>
</evidence>
<evidence type="ECO:0008006" key="13">
    <source>
        <dbReference type="Google" id="ProtNLM"/>
    </source>
</evidence>
<evidence type="ECO:0000313" key="12">
    <source>
        <dbReference type="Proteomes" id="UP000315295"/>
    </source>
</evidence>
<evidence type="ECO:0000256" key="10">
    <source>
        <dbReference type="SAM" id="SignalP"/>
    </source>
</evidence>
<evidence type="ECO:0000256" key="8">
    <source>
        <dbReference type="PROSITE-ProRule" id="PRU10052"/>
    </source>
</evidence>
<comment type="caution">
    <text evidence="11">The sequence shown here is derived from an EMBL/GenBank/DDBJ whole genome shotgun (WGS) entry which is preliminary data.</text>
</comment>
<evidence type="ECO:0000256" key="6">
    <source>
        <dbReference type="ARBA" id="ARBA00023295"/>
    </source>
</evidence>
<feature type="chain" id="PRO_5021873143" description="Pectate lyase superfamily protein domain-containing protein" evidence="10">
    <location>
        <begin position="28"/>
        <end position="462"/>
    </location>
</feature>
<dbReference type="PANTHER" id="PTHR31375">
    <property type="match status" value="1"/>
</dbReference>
<evidence type="ECO:0000256" key="9">
    <source>
        <dbReference type="RuleBase" id="RU361169"/>
    </source>
</evidence>
<accession>A0A540MKG1</accession>
<keyword evidence="7" id="KW-0961">Cell wall biogenesis/degradation</keyword>